<name>A0AAD5WFE1_PARTN</name>
<dbReference type="Proteomes" id="UP001196413">
    <property type="component" value="Unassembled WGS sequence"/>
</dbReference>
<sequence length="72" mass="8252">MSFGFTTSTTRITPTVSHDGDPSAQPKPMSRDRKMMLSGIVEACYFDCSTTRRRLREQLRKLVAEVQEKRSK</sequence>
<accession>A0AAD5WFE1</accession>
<keyword evidence="3" id="KW-1185">Reference proteome</keyword>
<feature type="compositionally biased region" description="Low complexity" evidence="1">
    <location>
        <begin position="1"/>
        <end position="15"/>
    </location>
</feature>
<comment type="caution">
    <text evidence="2">The sequence shown here is derived from an EMBL/GenBank/DDBJ whole genome shotgun (WGS) entry which is preliminary data.</text>
</comment>
<proteinExistence type="predicted"/>
<gene>
    <name evidence="2" type="ORF">KIN20_029174</name>
</gene>
<evidence type="ECO:0000313" key="2">
    <source>
        <dbReference type="EMBL" id="KAJ1368107.1"/>
    </source>
</evidence>
<evidence type="ECO:0000313" key="3">
    <source>
        <dbReference type="Proteomes" id="UP001196413"/>
    </source>
</evidence>
<reference evidence="2" key="1">
    <citation type="submission" date="2021-06" db="EMBL/GenBank/DDBJ databases">
        <title>Parelaphostrongylus tenuis whole genome reference sequence.</title>
        <authorList>
            <person name="Garwood T.J."/>
            <person name="Larsen P.A."/>
            <person name="Fountain-Jones N.M."/>
            <person name="Garbe J.R."/>
            <person name="Macchietto M.G."/>
            <person name="Kania S.A."/>
            <person name="Gerhold R.W."/>
            <person name="Richards J.E."/>
            <person name="Wolf T.M."/>
        </authorList>
    </citation>
    <scope>NUCLEOTIDE SEQUENCE</scope>
    <source>
        <strain evidence="2">MNPRO001-30</strain>
        <tissue evidence="2">Meninges</tissue>
    </source>
</reference>
<dbReference type="AlphaFoldDB" id="A0AAD5WFE1"/>
<organism evidence="2 3">
    <name type="scientific">Parelaphostrongylus tenuis</name>
    <name type="common">Meningeal worm</name>
    <dbReference type="NCBI Taxonomy" id="148309"/>
    <lineage>
        <taxon>Eukaryota</taxon>
        <taxon>Metazoa</taxon>
        <taxon>Ecdysozoa</taxon>
        <taxon>Nematoda</taxon>
        <taxon>Chromadorea</taxon>
        <taxon>Rhabditida</taxon>
        <taxon>Rhabditina</taxon>
        <taxon>Rhabditomorpha</taxon>
        <taxon>Strongyloidea</taxon>
        <taxon>Metastrongylidae</taxon>
        <taxon>Parelaphostrongylus</taxon>
    </lineage>
</organism>
<evidence type="ECO:0000256" key="1">
    <source>
        <dbReference type="SAM" id="MobiDB-lite"/>
    </source>
</evidence>
<feature type="region of interest" description="Disordered" evidence="1">
    <location>
        <begin position="1"/>
        <end position="30"/>
    </location>
</feature>
<dbReference type="EMBL" id="JAHQIW010006092">
    <property type="protein sequence ID" value="KAJ1368107.1"/>
    <property type="molecule type" value="Genomic_DNA"/>
</dbReference>
<protein>
    <submittedName>
        <fullName evidence="2">Uncharacterized protein</fullName>
    </submittedName>
</protein>